<keyword evidence="7" id="KW-0106">Calcium</keyword>
<dbReference type="InterPro" id="IPR036026">
    <property type="entry name" value="Seven-hairpin_glycosidases"/>
</dbReference>
<dbReference type="PANTHER" id="PTHR11742:SF89">
    <property type="entry name" value="ALPHA-1,2-MANNOSIDASE"/>
    <property type="match status" value="1"/>
</dbReference>
<feature type="disulfide bond" evidence="8">
    <location>
        <begin position="376"/>
        <end position="405"/>
    </location>
</feature>
<feature type="active site" description="Proton donor" evidence="6">
    <location>
        <position position="419"/>
    </location>
</feature>
<evidence type="ECO:0000256" key="5">
    <source>
        <dbReference type="ARBA" id="ARBA00023157"/>
    </source>
</evidence>
<name>A0A9P8VPE3_9HYPO</name>
<feature type="active site" evidence="6">
    <location>
        <position position="464"/>
    </location>
</feature>
<comment type="pathway">
    <text evidence="2">Protein modification; protein glycosylation.</text>
</comment>
<protein>
    <recommendedName>
        <fullName evidence="9">alpha-1,2-Mannosidase</fullName>
        <ecNumber evidence="9">3.2.1.-</ecNumber>
    </recommendedName>
</protein>
<evidence type="ECO:0000256" key="3">
    <source>
        <dbReference type="ARBA" id="ARBA00007658"/>
    </source>
</evidence>
<dbReference type="OrthoDB" id="8118055at2759"/>
<dbReference type="GO" id="GO:0005975">
    <property type="term" value="P:carbohydrate metabolic process"/>
    <property type="evidence" value="ECO:0007669"/>
    <property type="project" value="InterPro"/>
</dbReference>
<keyword evidence="5 8" id="KW-1015">Disulfide bond</keyword>
<evidence type="ECO:0000256" key="1">
    <source>
        <dbReference type="ARBA" id="ARBA00001913"/>
    </source>
</evidence>
<gene>
    <name evidence="10" type="ORF">B0T10DRAFT_541828</name>
</gene>
<dbReference type="SUPFAM" id="SSF48225">
    <property type="entry name" value="Seven-hairpin glycosidases"/>
    <property type="match status" value="1"/>
</dbReference>
<accession>A0A9P8VPE3</accession>
<feature type="binding site" evidence="7">
    <location>
        <position position="550"/>
    </location>
    <ligand>
        <name>Ca(2+)</name>
        <dbReference type="ChEBI" id="CHEBI:29108"/>
    </ligand>
</feature>
<evidence type="ECO:0000256" key="8">
    <source>
        <dbReference type="PIRSR" id="PIRSR601382-3"/>
    </source>
</evidence>
<dbReference type="InterPro" id="IPR012341">
    <property type="entry name" value="6hp_glycosidase-like_sf"/>
</dbReference>
<dbReference type="EMBL" id="JAGPYM010000092">
    <property type="protein sequence ID" value="KAH6867715.1"/>
    <property type="molecule type" value="Genomic_DNA"/>
</dbReference>
<dbReference type="PRINTS" id="PR00747">
    <property type="entry name" value="GLYHDRLASE47"/>
</dbReference>
<comment type="cofactor">
    <cofactor evidence="1 7">
        <name>Ca(2+)</name>
        <dbReference type="ChEBI" id="CHEBI:29108"/>
    </cofactor>
</comment>
<dbReference type="GO" id="GO:0016020">
    <property type="term" value="C:membrane"/>
    <property type="evidence" value="ECO:0007669"/>
    <property type="project" value="InterPro"/>
</dbReference>
<dbReference type="AlphaFoldDB" id="A0A9P8VPE3"/>
<evidence type="ECO:0000313" key="11">
    <source>
        <dbReference type="Proteomes" id="UP000777438"/>
    </source>
</evidence>
<dbReference type="Proteomes" id="UP000777438">
    <property type="component" value="Unassembled WGS sequence"/>
</dbReference>
<keyword evidence="11" id="KW-1185">Reference proteome</keyword>
<dbReference type="PANTHER" id="PTHR11742">
    <property type="entry name" value="MANNOSYL-OLIGOSACCHARIDE ALPHA-1,2-MANNOSIDASE-RELATED"/>
    <property type="match status" value="1"/>
</dbReference>
<feature type="active site" evidence="6">
    <location>
        <position position="306"/>
    </location>
</feature>
<evidence type="ECO:0000256" key="7">
    <source>
        <dbReference type="PIRSR" id="PIRSR601382-2"/>
    </source>
</evidence>
<dbReference type="EC" id="3.2.1.-" evidence="9"/>
<dbReference type="FunFam" id="1.50.10.10:FF:000037">
    <property type="entry name" value="alpha-1,2-Mannosidase"/>
    <property type="match status" value="1"/>
</dbReference>
<evidence type="ECO:0000256" key="4">
    <source>
        <dbReference type="ARBA" id="ARBA00022801"/>
    </source>
</evidence>
<sequence length="562" mass="63580">MFRPPRRLLPSRAVLSLLTALAVATLTLWHLLFASSGPKFVPSTFDWSTVRQYHPPQSIKRLPVGQPRRLPQVQADASKFQHTRTTENRRAAVRDEFLRSYRAYKKYAWMRDELTPLSAQGKDNFGGWAATLVDSLDTLWVMGLKTEFHEAANVAAALNWGEVHDGAINMFETTIRHLGGLLGAYDLSGKPALLKKAAELGEMIYLGFDTLNRLPGFWLNFNDALGGKQVAGVHDPSASPSSLVMEFTRLSQLTGDPKFYDATDRVTQFLVRTQNDTRLPGMWPLCLDFQNEAVHDNTFSLGALVDSLYEYLPKMHALLGGLDGNYGMMYRLAMDVVVKHLLYRPMLPNQEDVLFAGDVHVNDQIDFVPESQHLTCFVGGMFALGGKLLNIEEHVKIGERLARGCGWAYKAFPTGMMPEIFNLVTCPTLEACEWDETRWNPEGDRPVPPGFRHARDPRYLLRPEAIESIFIMYRVTGDVKWQDMAWDMFQAIIRYTATTHANAAIEDVTSVQTKQTDSMESFWLSETLKYFYLIFSPPDLVNLDEFVLNTEAHPFRRPSGKA</sequence>
<keyword evidence="7" id="KW-0479">Metal-binding</keyword>
<dbReference type="InterPro" id="IPR050749">
    <property type="entry name" value="Glycosyl_Hydrolase_47"/>
</dbReference>
<dbReference type="Pfam" id="PF01532">
    <property type="entry name" value="Glyco_hydro_47"/>
    <property type="match status" value="1"/>
</dbReference>
<dbReference type="GO" id="GO:0004571">
    <property type="term" value="F:mannosyl-oligosaccharide 1,2-alpha-mannosidase activity"/>
    <property type="evidence" value="ECO:0007669"/>
    <property type="project" value="InterPro"/>
</dbReference>
<feature type="active site" description="Proton donor" evidence="6">
    <location>
        <position position="172"/>
    </location>
</feature>
<proteinExistence type="inferred from homology"/>
<dbReference type="GO" id="GO:0005783">
    <property type="term" value="C:endoplasmic reticulum"/>
    <property type="evidence" value="ECO:0007669"/>
    <property type="project" value="TreeGrafter"/>
</dbReference>
<evidence type="ECO:0000256" key="6">
    <source>
        <dbReference type="PIRSR" id="PIRSR601382-1"/>
    </source>
</evidence>
<organism evidence="10 11">
    <name type="scientific">Thelonectria olida</name>
    <dbReference type="NCBI Taxonomy" id="1576542"/>
    <lineage>
        <taxon>Eukaryota</taxon>
        <taxon>Fungi</taxon>
        <taxon>Dikarya</taxon>
        <taxon>Ascomycota</taxon>
        <taxon>Pezizomycotina</taxon>
        <taxon>Sordariomycetes</taxon>
        <taxon>Hypocreomycetidae</taxon>
        <taxon>Hypocreales</taxon>
        <taxon>Nectriaceae</taxon>
        <taxon>Thelonectria</taxon>
    </lineage>
</organism>
<reference evidence="10 11" key="1">
    <citation type="journal article" date="2021" name="Nat. Commun.">
        <title>Genetic determinants of endophytism in the Arabidopsis root mycobiome.</title>
        <authorList>
            <person name="Mesny F."/>
            <person name="Miyauchi S."/>
            <person name="Thiergart T."/>
            <person name="Pickel B."/>
            <person name="Atanasova L."/>
            <person name="Karlsson M."/>
            <person name="Huettel B."/>
            <person name="Barry K.W."/>
            <person name="Haridas S."/>
            <person name="Chen C."/>
            <person name="Bauer D."/>
            <person name="Andreopoulos W."/>
            <person name="Pangilinan J."/>
            <person name="LaButti K."/>
            <person name="Riley R."/>
            <person name="Lipzen A."/>
            <person name="Clum A."/>
            <person name="Drula E."/>
            <person name="Henrissat B."/>
            <person name="Kohler A."/>
            <person name="Grigoriev I.V."/>
            <person name="Martin F.M."/>
            <person name="Hacquard S."/>
        </authorList>
    </citation>
    <scope>NUCLEOTIDE SEQUENCE [LARGE SCALE GENOMIC DNA]</scope>
    <source>
        <strain evidence="10 11">MPI-CAGE-CH-0241</strain>
    </source>
</reference>
<keyword evidence="4 9" id="KW-0378">Hydrolase</keyword>
<dbReference type="GO" id="GO:0005509">
    <property type="term" value="F:calcium ion binding"/>
    <property type="evidence" value="ECO:0007669"/>
    <property type="project" value="InterPro"/>
</dbReference>
<evidence type="ECO:0000256" key="9">
    <source>
        <dbReference type="RuleBase" id="RU361193"/>
    </source>
</evidence>
<dbReference type="GO" id="GO:0036503">
    <property type="term" value="P:ERAD pathway"/>
    <property type="evidence" value="ECO:0007669"/>
    <property type="project" value="UniProtKB-ARBA"/>
</dbReference>
<comment type="similarity">
    <text evidence="3 9">Belongs to the glycosyl hydrolase 47 family.</text>
</comment>
<keyword evidence="9" id="KW-0326">Glycosidase</keyword>
<comment type="caution">
    <text evidence="10">The sequence shown here is derived from an EMBL/GenBank/DDBJ whole genome shotgun (WGS) entry which is preliminary data.</text>
</comment>
<evidence type="ECO:0000256" key="2">
    <source>
        <dbReference type="ARBA" id="ARBA00004922"/>
    </source>
</evidence>
<dbReference type="Gene3D" id="1.50.10.10">
    <property type="match status" value="1"/>
</dbReference>
<evidence type="ECO:0000313" key="10">
    <source>
        <dbReference type="EMBL" id="KAH6867715.1"/>
    </source>
</evidence>
<dbReference type="InterPro" id="IPR001382">
    <property type="entry name" value="Glyco_hydro_47"/>
</dbReference>